<dbReference type="EMBL" id="CP031263">
    <property type="protein sequence ID" value="AXH91496.1"/>
    <property type="molecule type" value="Genomic_DNA"/>
</dbReference>
<evidence type="ECO:0000256" key="1">
    <source>
        <dbReference type="ARBA" id="ARBA00001957"/>
    </source>
</evidence>
<dbReference type="FunFam" id="1.10.1200.10:FF:000005">
    <property type="entry name" value="Nonribosomal peptide synthetase 1"/>
    <property type="match status" value="1"/>
</dbReference>
<dbReference type="AlphaFoldDB" id="A0A3M9JWD2"/>
<dbReference type="InterPro" id="IPR010071">
    <property type="entry name" value="AA_adenyl_dom"/>
</dbReference>
<dbReference type="PROSITE" id="PS00455">
    <property type="entry name" value="AMP_BINDING"/>
    <property type="match status" value="1"/>
</dbReference>
<keyword evidence="3" id="KW-0597">Phosphoprotein</keyword>
<gene>
    <name evidence="4" type="ORF">DVH21_17060</name>
</gene>
<reference evidence="4 5" key="1">
    <citation type="submission" date="2018-07" db="EMBL/GenBank/DDBJ databases">
        <authorList>
            <person name="Ye Y."/>
        </authorList>
    </citation>
    <scope>NUCLEOTIDE SEQUENCE [LARGE SCALE GENOMIC DNA]</scope>
    <source>
        <strain evidence="5">H14(2018)</strain>
    </source>
</reference>
<evidence type="ECO:0000313" key="5">
    <source>
        <dbReference type="Proteomes" id="UP000253958"/>
    </source>
</evidence>
<name>A0A3M9JWD2_9ACTN</name>
<dbReference type="InterPro" id="IPR000873">
    <property type="entry name" value="AMP-dep_synth/lig_dom"/>
</dbReference>
<dbReference type="OMA" id="RRADWIN"/>
<dbReference type="SUPFAM" id="SSF160582">
    <property type="entry name" value="MbtH-like"/>
    <property type="match status" value="1"/>
</dbReference>
<dbReference type="GO" id="GO:0043041">
    <property type="term" value="P:amino acid activation for nonribosomal peptide biosynthetic process"/>
    <property type="evidence" value="ECO:0007669"/>
    <property type="project" value="TreeGrafter"/>
</dbReference>
<dbReference type="Pfam" id="PF03621">
    <property type="entry name" value="MbtH"/>
    <property type="match status" value="1"/>
</dbReference>
<dbReference type="Pfam" id="PF13193">
    <property type="entry name" value="AMP-binding_C"/>
    <property type="match status" value="1"/>
</dbReference>
<dbReference type="GO" id="GO:0005737">
    <property type="term" value="C:cytoplasm"/>
    <property type="evidence" value="ECO:0007669"/>
    <property type="project" value="TreeGrafter"/>
</dbReference>
<dbReference type="GO" id="GO:0044550">
    <property type="term" value="P:secondary metabolite biosynthetic process"/>
    <property type="evidence" value="ECO:0007669"/>
    <property type="project" value="TreeGrafter"/>
</dbReference>
<dbReference type="InterPro" id="IPR038020">
    <property type="entry name" value="MbtH-like_sf"/>
</dbReference>
<dbReference type="Pfam" id="PF00550">
    <property type="entry name" value="PP-binding"/>
    <property type="match status" value="1"/>
</dbReference>
<evidence type="ECO:0000256" key="3">
    <source>
        <dbReference type="ARBA" id="ARBA00022553"/>
    </source>
</evidence>
<dbReference type="SUPFAM" id="SSF56801">
    <property type="entry name" value="Acetyl-CoA synthetase-like"/>
    <property type="match status" value="1"/>
</dbReference>
<proteinExistence type="predicted"/>
<organism evidence="4 5">
    <name type="scientific">Micromonospora aurantiaca</name>
    <name type="common">nom. illeg.</name>
    <dbReference type="NCBI Taxonomy" id="47850"/>
    <lineage>
        <taxon>Bacteria</taxon>
        <taxon>Bacillati</taxon>
        <taxon>Actinomycetota</taxon>
        <taxon>Actinomycetes</taxon>
        <taxon>Micromonosporales</taxon>
        <taxon>Micromonosporaceae</taxon>
        <taxon>Micromonospora</taxon>
    </lineage>
</organism>
<protein>
    <submittedName>
        <fullName evidence="4">Amino acid adenylation domain-containing protein</fullName>
    </submittedName>
</protein>
<dbReference type="Gene3D" id="3.30.300.30">
    <property type="match status" value="1"/>
</dbReference>
<accession>A0A3M9JWD2</accession>
<dbReference type="InterPro" id="IPR025110">
    <property type="entry name" value="AMP-bd_C"/>
</dbReference>
<dbReference type="SMART" id="SM00923">
    <property type="entry name" value="MbtH"/>
    <property type="match status" value="1"/>
</dbReference>
<dbReference type="PANTHER" id="PTHR45527:SF1">
    <property type="entry name" value="FATTY ACID SYNTHASE"/>
    <property type="match status" value="1"/>
</dbReference>
<dbReference type="InterPro" id="IPR020845">
    <property type="entry name" value="AMP-binding_CS"/>
</dbReference>
<dbReference type="Gene3D" id="2.30.38.10">
    <property type="entry name" value="Luciferase, Domain 3"/>
    <property type="match status" value="1"/>
</dbReference>
<keyword evidence="2" id="KW-0596">Phosphopantetheine</keyword>
<evidence type="ECO:0000256" key="2">
    <source>
        <dbReference type="ARBA" id="ARBA00022450"/>
    </source>
</evidence>
<dbReference type="PANTHER" id="PTHR45527">
    <property type="entry name" value="NONRIBOSOMAL PEPTIDE SYNTHETASE"/>
    <property type="match status" value="1"/>
</dbReference>
<dbReference type="InterPro" id="IPR036736">
    <property type="entry name" value="ACP-like_sf"/>
</dbReference>
<dbReference type="SUPFAM" id="SSF47336">
    <property type="entry name" value="ACP-like"/>
    <property type="match status" value="1"/>
</dbReference>
<dbReference type="InterPro" id="IPR045851">
    <property type="entry name" value="AMP-bd_C_sf"/>
</dbReference>
<evidence type="ECO:0000313" key="4">
    <source>
        <dbReference type="EMBL" id="AXH91496.1"/>
    </source>
</evidence>
<dbReference type="Proteomes" id="UP000253958">
    <property type="component" value="Chromosome"/>
</dbReference>
<sequence length="661" mass="71712">MQPEAASWERSGMAFQVVRWTNGQLSIWPVDRELPADWTPTGHQGTYATCLKQAEALGSTSAEPVAECMDSSTCDHPNLLTLFADSVARHGGRPAVSDAVRSLTYVQLDQASDAMAAALVGRGVQREDRVAVFLPRGVDVIIALLATLKAGGAYVPIDARLPDSRRDLMIKNSGARLVITTPGPQDGLAGLEAIAPLPPDLTGESPDHLPATSVMGCQAACVLFTSGSSGTPKAIVLEHRNLAYFAVNPALPQILPQDRVGHVSSLSFDAFNFEVWCSLAAGAEIVVLPTMPDLIGGDLQRELRRQRITAMLVPTMAVNHVVREDRESFSTLRLLHTGGDVILPSACRDLLSSSFRGHFHNLYGPTEGTTACTSYRVKTVLPDDTSVPIGAPLADAQIYVLDQNRYPVADGRTGELFVGGSGVARGYLGQPRLTAASFLPNPFHPGRMYATGDLARRREDGQLEFLGRIDDQVKVRGYRVEPREVERTLARLGGVLEVAVVAIGEGDGKHLVALVAGEEKMSLRKLREHATETMPEYMVPSAFAVVPKIPANDHGKRDTRQLADLARKELDRRRDTVPPRDAVESYLAKLWEELLDVEQVGVHDDFFALGGNSLLAFRVRRRVINDTGAPLDMQDVLSTTVLADLATIVRKRKASSGDHHF</sequence>
<dbReference type="CDD" id="cd05930">
    <property type="entry name" value="A_NRPS"/>
    <property type="match status" value="1"/>
</dbReference>
<dbReference type="InterPro" id="IPR005153">
    <property type="entry name" value="MbtH-like_dom"/>
</dbReference>
<dbReference type="RefSeq" id="WP_013285021.1">
    <property type="nucleotide sequence ID" value="NZ_CBDRJL010000080.1"/>
</dbReference>
<dbReference type="GO" id="GO:0031177">
    <property type="term" value="F:phosphopantetheine binding"/>
    <property type="evidence" value="ECO:0007669"/>
    <property type="project" value="TreeGrafter"/>
</dbReference>
<dbReference type="Gene3D" id="3.40.50.980">
    <property type="match status" value="2"/>
</dbReference>
<comment type="cofactor">
    <cofactor evidence="1">
        <name>pantetheine 4'-phosphate</name>
        <dbReference type="ChEBI" id="CHEBI:47942"/>
    </cofactor>
</comment>
<dbReference type="Gene3D" id="3.90.820.10">
    <property type="entry name" value="Structural Genomics, Unknown Function 30-nov-00 1gh9 Mol_id"/>
    <property type="match status" value="1"/>
</dbReference>
<dbReference type="PROSITE" id="PS50075">
    <property type="entry name" value="CARRIER"/>
    <property type="match status" value="1"/>
</dbReference>
<dbReference type="Pfam" id="PF00501">
    <property type="entry name" value="AMP-binding"/>
    <property type="match status" value="1"/>
</dbReference>
<dbReference type="Gene3D" id="1.10.1200.10">
    <property type="entry name" value="ACP-like"/>
    <property type="match status" value="1"/>
</dbReference>
<dbReference type="NCBIfam" id="TIGR01733">
    <property type="entry name" value="AA-adenyl-dom"/>
    <property type="match status" value="1"/>
</dbReference>
<reference evidence="4 5" key="2">
    <citation type="submission" date="2018-08" db="EMBL/GenBank/DDBJ databases">
        <title>Streptomyces kandeliansis sp. nov., an endophytic bacterium isolated from mangrove plant.</title>
        <authorList>
            <person name="Wang R."/>
        </authorList>
    </citation>
    <scope>NUCLEOTIDE SEQUENCE [LARGE SCALE GENOMIC DNA]</scope>
    <source>
        <strain evidence="5">H14(2018)</strain>
    </source>
</reference>
<dbReference type="InterPro" id="IPR009081">
    <property type="entry name" value="PP-bd_ACP"/>
</dbReference>